<dbReference type="SUPFAM" id="SSF48008">
    <property type="entry name" value="GntR ligand-binding domain-like"/>
    <property type="match status" value="1"/>
</dbReference>
<protein>
    <recommendedName>
        <fullName evidence="4">HTH gntR-type domain-containing protein</fullName>
    </recommendedName>
</protein>
<accession>A0A1B2I0Z1</accession>
<dbReference type="InterPro" id="IPR036390">
    <property type="entry name" value="WH_DNA-bd_sf"/>
</dbReference>
<dbReference type="EMBL" id="CP016757">
    <property type="protein sequence ID" value="ANZ43642.1"/>
    <property type="molecule type" value="Genomic_DNA"/>
</dbReference>
<dbReference type="Proteomes" id="UP000093044">
    <property type="component" value="Chromosome"/>
</dbReference>
<dbReference type="InterPro" id="IPR000524">
    <property type="entry name" value="Tscrpt_reg_HTH_GntR"/>
</dbReference>
<dbReference type="PANTHER" id="PTHR43537:SF24">
    <property type="entry name" value="GLUCONATE OPERON TRANSCRIPTIONAL REPRESSOR"/>
    <property type="match status" value="1"/>
</dbReference>
<evidence type="ECO:0000313" key="5">
    <source>
        <dbReference type="EMBL" id="ANZ43642.1"/>
    </source>
</evidence>
<dbReference type="AlphaFoldDB" id="A0A1B2I0Z1"/>
<proteinExistence type="predicted"/>
<dbReference type="PANTHER" id="PTHR43537">
    <property type="entry name" value="TRANSCRIPTIONAL REGULATOR, GNTR FAMILY"/>
    <property type="match status" value="1"/>
</dbReference>
<dbReference type="OrthoDB" id="2928at2"/>
<dbReference type="KEGG" id="cpor:BED41_00075"/>
<dbReference type="RefSeq" id="WP_066741487.1">
    <property type="nucleotide sequence ID" value="NZ_CP016757.1"/>
</dbReference>
<dbReference type="Pfam" id="PF07729">
    <property type="entry name" value="FCD"/>
    <property type="match status" value="1"/>
</dbReference>
<reference evidence="5" key="1">
    <citation type="submission" date="2016-08" db="EMBL/GenBank/DDBJ databases">
        <title>Complete genome of Cloacibacillus porcorum.</title>
        <authorList>
            <person name="Looft T."/>
            <person name="Bayles D.O."/>
            <person name="Alt D.P."/>
        </authorList>
    </citation>
    <scope>NUCLEOTIDE SEQUENCE [LARGE SCALE GENOMIC DNA]</scope>
    <source>
        <strain evidence="5">CL-84</strain>
    </source>
</reference>
<dbReference type="Gene3D" id="1.10.10.10">
    <property type="entry name" value="Winged helix-like DNA-binding domain superfamily/Winged helix DNA-binding domain"/>
    <property type="match status" value="1"/>
</dbReference>
<name>A0A1B2I0Z1_9BACT</name>
<keyword evidence="3" id="KW-0804">Transcription</keyword>
<dbReference type="Pfam" id="PF00392">
    <property type="entry name" value="GntR"/>
    <property type="match status" value="1"/>
</dbReference>
<dbReference type="InterPro" id="IPR011711">
    <property type="entry name" value="GntR_C"/>
</dbReference>
<sequence>MVKPKTLTEAAYEDIKQWILEGEITPGSKISLEDTASRLEVSMTPIREALTKLQQEGLVEYIPRAGWRASKLSKKTYFKYRELQLLLELTLTELAFPYVTDEAIKSMEEANERLRYFLETLPKKELPRALLKENDTIHMTLFSCYGNEVMTNMLQNVWDSMSYYRMVMFSTYYYREIGYKDHEQIIKALKKKDAQAVRYAMEHHLSEGPICLEENFDEEL</sequence>
<evidence type="ECO:0000313" key="6">
    <source>
        <dbReference type="Proteomes" id="UP000093044"/>
    </source>
</evidence>
<gene>
    <name evidence="5" type="ORF">BED41_00075</name>
</gene>
<dbReference type="STRING" id="1197717.BED41_00075"/>
<dbReference type="GO" id="GO:0003700">
    <property type="term" value="F:DNA-binding transcription factor activity"/>
    <property type="evidence" value="ECO:0007669"/>
    <property type="project" value="InterPro"/>
</dbReference>
<evidence type="ECO:0000256" key="3">
    <source>
        <dbReference type="ARBA" id="ARBA00023163"/>
    </source>
</evidence>
<organism evidence="5 6">
    <name type="scientific">Cloacibacillus porcorum</name>
    <dbReference type="NCBI Taxonomy" id="1197717"/>
    <lineage>
        <taxon>Bacteria</taxon>
        <taxon>Thermotogati</taxon>
        <taxon>Synergistota</taxon>
        <taxon>Synergistia</taxon>
        <taxon>Synergistales</taxon>
        <taxon>Synergistaceae</taxon>
        <taxon>Cloacibacillus</taxon>
    </lineage>
</organism>
<dbReference type="SMART" id="SM00895">
    <property type="entry name" value="FCD"/>
    <property type="match status" value="1"/>
</dbReference>
<dbReference type="InterPro" id="IPR036388">
    <property type="entry name" value="WH-like_DNA-bd_sf"/>
</dbReference>
<dbReference type="GO" id="GO:0003677">
    <property type="term" value="F:DNA binding"/>
    <property type="evidence" value="ECO:0007669"/>
    <property type="project" value="UniProtKB-KW"/>
</dbReference>
<evidence type="ECO:0000256" key="2">
    <source>
        <dbReference type="ARBA" id="ARBA00023125"/>
    </source>
</evidence>
<evidence type="ECO:0000259" key="4">
    <source>
        <dbReference type="PROSITE" id="PS50949"/>
    </source>
</evidence>
<keyword evidence="6" id="KW-1185">Reference proteome</keyword>
<dbReference type="CDD" id="cd07377">
    <property type="entry name" value="WHTH_GntR"/>
    <property type="match status" value="1"/>
</dbReference>
<evidence type="ECO:0000256" key="1">
    <source>
        <dbReference type="ARBA" id="ARBA00023015"/>
    </source>
</evidence>
<dbReference type="Gene3D" id="1.20.120.530">
    <property type="entry name" value="GntR ligand-binding domain-like"/>
    <property type="match status" value="1"/>
</dbReference>
<dbReference type="SUPFAM" id="SSF46785">
    <property type="entry name" value="Winged helix' DNA-binding domain"/>
    <property type="match status" value="1"/>
</dbReference>
<feature type="domain" description="HTH gntR-type" evidence="4">
    <location>
        <begin position="5"/>
        <end position="72"/>
    </location>
</feature>
<dbReference type="GeneID" id="83056248"/>
<keyword evidence="2" id="KW-0238">DNA-binding</keyword>
<dbReference type="InterPro" id="IPR008920">
    <property type="entry name" value="TF_FadR/GntR_C"/>
</dbReference>
<dbReference type="SMART" id="SM00345">
    <property type="entry name" value="HTH_GNTR"/>
    <property type="match status" value="1"/>
</dbReference>
<keyword evidence="1" id="KW-0805">Transcription regulation</keyword>
<dbReference type="PROSITE" id="PS50949">
    <property type="entry name" value="HTH_GNTR"/>
    <property type="match status" value="1"/>
</dbReference>